<proteinExistence type="predicted"/>
<dbReference type="Proteomes" id="UP000594681">
    <property type="component" value="Chromosome"/>
</dbReference>
<keyword evidence="1" id="KW-1133">Transmembrane helix</keyword>
<protein>
    <submittedName>
        <fullName evidence="2">Uncharacterized protein</fullName>
    </submittedName>
</protein>
<dbReference type="KEGG" id="cliz:G7Y31_05300"/>
<dbReference type="AlphaFoldDB" id="A0A7T0PCU4"/>
<keyword evidence="1" id="KW-0812">Transmembrane</keyword>
<feature type="transmembrane region" description="Helical" evidence="1">
    <location>
        <begin position="12"/>
        <end position="35"/>
    </location>
</feature>
<evidence type="ECO:0000313" key="2">
    <source>
        <dbReference type="EMBL" id="QPK80102.1"/>
    </source>
</evidence>
<keyword evidence="1" id="KW-0472">Membrane</keyword>
<organism evidence="2 3">
    <name type="scientific">Corynebacterium lizhenjunii</name>
    <dbReference type="NCBI Taxonomy" id="2709394"/>
    <lineage>
        <taxon>Bacteria</taxon>
        <taxon>Bacillati</taxon>
        <taxon>Actinomycetota</taxon>
        <taxon>Actinomycetes</taxon>
        <taxon>Mycobacteriales</taxon>
        <taxon>Corynebacteriaceae</taxon>
        <taxon>Corynebacterium</taxon>
    </lineage>
</organism>
<name>A0A7T0PCU4_9CORY</name>
<evidence type="ECO:0000313" key="3">
    <source>
        <dbReference type="Proteomes" id="UP000594681"/>
    </source>
</evidence>
<reference evidence="2 3" key="1">
    <citation type="submission" date="2020-11" db="EMBL/GenBank/DDBJ databases">
        <title>Corynebacterium sp. ZJ-599.</title>
        <authorList>
            <person name="Zhou J."/>
        </authorList>
    </citation>
    <scope>NUCLEOTIDE SEQUENCE [LARGE SCALE GENOMIC DNA]</scope>
    <source>
        <strain evidence="2 3">ZJ-599</strain>
    </source>
</reference>
<evidence type="ECO:0000256" key="1">
    <source>
        <dbReference type="SAM" id="Phobius"/>
    </source>
</evidence>
<accession>A0A7T0PCU4</accession>
<dbReference type="RefSeq" id="WP_165010484.1">
    <property type="nucleotide sequence ID" value="NZ_CP064954.1"/>
</dbReference>
<sequence length="49" mass="5620">MPLIYFGTLSVLIGTTIHSDIMIYSSLVTILVGILRVHQTWRKESDTWI</sequence>
<keyword evidence="3" id="KW-1185">Reference proteome</keyword>
<dbReference type="EMBL" id="CP064954">
    <property type="protein sequence ID" value="QPK80102.1"/>
    <property type="molecule type" value="Genomic_DNA"/>
</dbReference>
<gene>
    <name evidence="2" type="ORF">G7Y31_05300</name>
</gene>